<keyword evidence="1" id="KW-1133">Transmembrane helix</keyword>
<proteinExistence type="predicted"/>
<sequence length="328" mass="37795">MLYKFACIIPYYQECPNILINAVNSILEQDTSDTYLIVIIDDSSPVSAATELNKLLEKHDNKIEIIHQENQGAAVARNTGINFVLNIAQYIAFLDSDDMWTKDHLRNAGKSFELGADFYFSDIKTLEVSNSRFENNKYSTRPHLKLFDTLYLHQGDLLTDILQYNVVATPTVAYKLEIAKNLRFQNKYRYAGEDHLFWMALSQYSKKTIFSTNVEALCGEGINIFSSSSWGSSRAITRIYHDLLFKKSIPNQFSLTPQQSIIVKEHIKELRMYFAQNIMHKVINKKPLEVSACKKILVLDPILFLILPINLVLYLKNIFLNKFKKNIT</sequence>
<dbReference type="Gene3D" id="3.90.550.10">
    <property type="entry name" value="Spore Coat Polysaccharide Biosynthesis Protein SpsA, Chain A"/>
    <property type="match status" value="1"/>
</dbReference>
<dbReference type="OrthoDB" id="9801954at2"/>
<protein>
    <submittedName>
        <fullName evidence="3">Succinoglycan biosynthesis protein ExoW</fullName>
    </submittedName>
</protein>
<dbReference type="EMBL" id="FOOU01000002">
    <property type="protein sequence ID" value="SFF94984.1"/>
    <property type="molecule type" value="Genomic_DNA"/>
</dbReference>
<dbReference type="STRING" id="1045558.SAMN05216175_10294"/>
<dbReference type="InterPro" id="IPR029044">
    <property type="entry name" value="Nucleotide-diphossugar_trans"/>
</dbReference>
<evidence type="ECO:0000313" key="3">
    <source>
        <dbReference type="EMBL" id="SFF94984.1"/>
    </source>
</evidence>
<dbReference type="GO" id="GO:0016758">
    <property type="term" value="F:hexosyltransferase activity"/>
    <property type="evidence" value="ECO:0007669"/>
    <property type="project" value="UniProtKB-ARBA"/>
</dbReference>
<gene>
    <name evidence="3" type="ORF">SAMN05216175_10294</name>
</gene>
<keyword evidence="1" id="KW-0472">Membrane</keyword>
<dbReference type="Proteomes" id="UP000198623">
    <property type="component" value="Unassembled WGS sequence"/>
</dbReference>
<evidence type="ECO:0000256" key="1">
    <source>
        <dbReference type="SAM" id="Phobius"/>
    </source>
</evidence>
<feature type="transmembrane region" description="Helical" evidence="1">
    <location>
        <begin position="296"/>
        <end position="315"/>
    </location>
</feature>
<reference evidence="4" key="1">
    <citation type="submission" date="2016-10" db="EMBL/GenBank/DDBJ databases">
        <authorList>
            <person name="Varghese N."/>
            <person name="Submissions S."/>
        </authorList>
    </citation>
    <scope>NUCLEOTIDE SEQUENCE [LARGE SCALE GENOMIC DNA]</scope>
    <source>
        <strain evidence="4">CGMCC 1.10971</strain>
    </source>
</reference>
<accession>A0A1I2MTX3</accession>
<dbReference type="InterPro" id="IPR001173">
    <property type="entry name" value="Glyco_trans_2-like"/>
</dbReference>
<dbReference type="RefSeq" id="WP_090724467.1">
    <property type="nucleotide sequence ID" value="NZ_FOOU01000002.1"/>
</dbReference>
<name>A0A1I2MTX3_9GAMM</name>
<dbReference type="PANTHER" id="PTHR22916">
    <property type="entry name" value="GLYCOSYLTRANSFERASE"/>
    <property type="match status" value="1"/>
</dbReference>
<evidence type="ECO:0000259" key="2">
    <source>
        <dbReference type="Pfam" id="PF00535"/>
    </source>
</evidence>
<keyword evidence="1" id="KW-0812">Transmembrane</keyword>
<dbReference type="PANTHER" id="PTHR22916:SF3">
    <property type="entry name" value="UDP-GLCNAC:BETAGAL BETA-1,3-N-ACETYLGLUCOSAMINYLTRANSFERASE-LIKE PROTEIN 1"/>
    <property type="match status" value="1"/>
</dbReference>
<feature type="domain" description="Glycosyltransferase 2-like" evidence="2">
    <location>
        <begin position="7"/>
        <end position="131"/>
    </location>
</feature>
<dbReference type="SUPFAM" id="SSF53448">
    <property type="entry name" value="Nucleotide-diphospho-sugar transferases"/>
    <property type="match status" value="1"/>
</dbReference>
<dbReference type="Pfam" id="PF00535">
    <property type="entry name" value="Glycos_transf_2"/>
    <property type="match status" value="1"/>
</dbReference>
<dbReference type="CDD" id="cd00761">
    <property type="entry name" value="Glyco_tranf_GTA_type"/>
    <property type="match status" value="1"/>
</dbReference>
<keyword evidence="4" id="KW-1185">Reference proteome</keyword>
<organism evidence="3 4">
    <name type="scientific">Neptunomonas qingdaonensis</name>
    <dbReference type="NCBI Taxonomy" id="1045558"/>
    <lineage>
        <taxon>Bacteria</taxon>
        <taxon>Pseudomonadati</taxon>
        <taxon>Pseudomonadota</taxon>
        <taxon>Gammaproteobacteria</taxon>
        <taxon>Oceanospirillales</taxon>
        <taxon>Oceanospirillaceae</taxon>
        <taxon>Neptunomonas</taxon>
    </lineage>
</organism>
<dbReference type="AlphaFoldDB" id="A0A1I2MTX3"/>
<evidence type="ECO:0000313" key="4">
    <source>
        <dbReference type="Proteomes" id="UP000198623"/>
    </source>
</evidence>